<dbReference type="Proteomes" id="UP000432015">
    <property type="component" value="Unassembled WGS sequence"/>
</dbReference>
<keyword evidence="3" id="KW-0808">Transferase</keyword>
<evidence type="ECO:0000256" key="3">
    <source>
        <dbReference type="ARBA" id="ARBA00022679"/>
    </source>
</evidence>
<dbReference type="EMBL" id="WOFH01000006">
    <property type="protein sequence ID" value="MUN38592.1"/>
    <property type="molecule type" value="Genomic_DNA"/>
</dbReference>
<feature type="transmembrane region" description="Helical" evidence="8">
    <location>
        <begin position="359"/>
        <end position="379"/>
    </location>
</feature>
<dbReference type="AlphaFoldDB" id="A0A7K1L2F8"/>
<reference evidence="9 10" key="1">
    <citation type="submission" date="2019-11" db="EMBL/GenBank/DDBJ databases">
        <authorList>
            <person name="Cao P."/>
        </authorList>
    </citation>
    <scope>NUCLEOTIDE SEQUENCE [LARGE SCALE GENOMIC DNA]</scope>
    <source>
        <strain evidence="9 10">NEAU-AAG5</strain>
    </source>
</reference>
<dbReference type="GO" id="GO:0005886">
    <property type="term" value="C:plasma membrane"/>
    <property type="evidence" value="ECO:0007669"/>
    <property type="project" value="UniProtKB-SubCell"/>
</dbReference>
<dbReference type="Pfam" id="PF09594">
    <property type="entry name" value="GT87"/>
    <property type="match status" value="1"/>
</dbReference>
<organism evidence="9 10">
    <name type="scientific">Actinomadura litoris</name>
    <dbReference type="NCBI Taxonomy" id="2678616"/>
    <lineage>
        <taxon>Bacteria</taxon>
        <taxon>Bacillati</taxon>
        <taxon>Actinomycetota</taxon>
        <taxon>Actinomycetes</taxon>
        <taxon>Streptosporangiales</taxon>
        <taxon>Thermomonosporaceae</taxon>
        <taxon>Actinomadura</taxon>
    </lineage>
</organism>
<keyword evidence="4 8" id="KW-0812">Transmembrane</keyword>
<evidence type="ECO:0000313" key="10">
    <source>
        <dbReference type="Proteomes" id="UP000432015"/>
    </source>
</evidence>
<protein>
    <submittedName>
        <fullName evidence="9">DUF2029 domain-containing protein</fullName>
    </submittedName>
</protein>
<evidence type="ECO:0000256" key="6">
    <source>
        <dbReference type="ARBA" id="ARBA00023136"/>
    </source>
</evidence>
<gene>
    <name evidence="9" type="ORF">GNZ18_18565</name>
</gene>
<evidence type="ECO:0000256" key="4">
    <source>
        <dbReference type="ARBA" id="ARBA00022692"/>
    </source>
</evidence>
<dbReference type="GO" id="GO:0016758">
    <property type="term" value="F:hexosyltransferase activity"/>
    <property type="evidence" value="ECO:0007669"/>
    <property type="project" value="InterPro"/>
</dbReference>
<evidence type="ECO:0000256" key="1">
    <source>
        <dbReference type="ARBA" id="ARBA00004651"/>
    </source>
</evidence>
<evidence type="ECO:0000256" key="8">
    <source>
        <dbReference type="SAM" id="Phobius"/>
    </source>
</evidence>
<keyword evidence="5 8" id="KW-1133">Transmembrane helix</keyword>
<feature type="transmembrane region" description="Helical" evidence="8">
    <location>
        <begin position="174"/>
        <end position="196"/>
    </location>
</feature>
<evidence type="ECO:0000256" key="2">
    <source>
        <dbReference type="ARBA" id="ARBA00022475"/>
    </source>
</evidence>
<evidence type="ECO:0000256" key="5">
    <source>
        <dbReference type="ARBA" id="ARBA00022989"/>
    </source>
</evidence>
<comment type="similarity">
    <text evidence="7">Belongs to the glycosyltransferase 87 family.</text>
</comment>
<feature type="transmembrane region" description="Helical" evidence="8">
    <location>
        <begin position="202"/>
        <end position="221"/>
    </location>
</feature>
<name>A0A7K1L2F8_9ACTN</name>
<comment type="subcellular location">
    <subcellularLocation>
        <location evidence="1">Cell membrane</location>
        <topology evidence="1">Multi-pass membrane protein</topology>
    </subcellularLocation>
</comment>
<accession>A0A7K1L2F8</accession>
<comment type="caution">
    <text evidence="9">The sequence shown here is derived from an EMBL/GenBank/DDBJ whole genome shotgun (WGS) entry which is preliminary data.</text>
</comment>
<evidence type="ECO:0000313" key="9">
    <source>
        <dbReference type="EMBL" id="MUN38592.1"/>
    </source>
</evidence>
<keyword evidence="6 8" id="KW-0472">Membrane</keyword>
<keyword evidence="2" id="KW-1003">Cell membrane</keyword>
<evidence type="ECO:0000256" key="7">
    <source>
        <dbReference type="ARBA" id="ARBA00024033"/>
    </source>
</evidence>
<feature type="transmembrane region" description="Helical" evidence="8">
    <location>
        <begin position="104"/>
        <end position="123"/>
    </location>
</feature>
<feature type="transmembrane region" description="Helical" evidence="8">
    <location>
        <begin position="265"/>
        <end position="285"/>
    </location>
</feature>
<sequence length="408" mass="44344">MPRRVRPGTVDRIRYSTADGARVRKHWVYGVLAVELTAVLVFAVLYDSLDFRIYMLGGHAIEGGSRLYLEQLSHHWYTNTPFMAALFIPLSAVPLTIARVAWQLASVAAFAWACASSMRLAGYRTTRRTVAIAVVAGMVLEPMWHSIFLGQVNMFLMALVMADIWRVSQRRPAGIGIGIAAAIKITPAIFVVLLLVTGRIKAAVTASVTFAVCSLAAFAIAPDASRLYWRHTFYDTSRVGVTYISNQSPFGAAARIMKGVDNVGGWYQAIPLTVAVLGLALAVSWARRNDWLAAAAVTGVTGLLVSPISWAHHWVWVAPALLVLLRDGSRVIAGCGYVLFVLSPLWWTPHGGAPLQYGFHGPLTMVANCYLVAGACFLAHMALRLRDEPGAAAPEPLPEPESRRPALL</sequence>
<feature type="transmembrane region" description="Helical" evidence="8">
    <location>
        <begin position="27"/>
        <end position="46"/>
    </location>
</feature>
<proteinExistence type="inferred from homology"/>
<keyword evidence="10" id="KW-1185">Reference proteome</keyword>
<dbReference type="InterPro" id="IPR018584">
    <property type="entry name" value="GT87"/>
</dbReference>
<feature type="transmembrane region" description="Helical" evidence="8">
    <location>
        <begin position="291"/>
        <end position="310"/>
    </location>
</feature>